<dbReference type="GO" id="GO:0046872">
    <property type="term" value="F:metal ion binding"/>
    <property type="evidence" value="ECO:0007669"/>
    <property type="project" value="InterPro"/>
</dbReference>
<reference evidence="3 4" key="1">
    <citation type="submission" date="2019-03" db="EMBL/GenBank/DDBJ databases">
        <title>Genomic Encyclopedia of Type Strains, Phase IV (KMG-IV): sequencing the most valuable type-strain genomes for metagenomic binning, comparative biology and taxonomic classification.</title>
        <authorList>
            <person name="Goeker M."/>
        </authorList>
    </citation>
    <scope>NUCLEOTIDE SEQUENCE [LARGE SCALE GENOMIC DNA]</scope>
    <source>
        <strain evidence="3 4">DSM 45765</strain>
    </source>
</reference>
<dbReference type="Proteomes" id="UP000294911">
    <property type="component" value="Unassembled WGS sequence"/>
</dbReference>
<gene>
    <name evidence="3" type="ORF">EV191_11415</name>
</gene>
<dbReference type="RefSeq" id="WP_132879623.1">
    <property type="nucleotide sequence ID" value="NZ_SLXQ01000014.1"/>
</dbReference>
<keyword evidence="1" id="KW-0547">Nucleotide-binding</keyword>
<evidence type="ECO:0000313" key="3">
    <source>
        <dbReference type="EMBL" id="TCP46218.1"/>
    </source>
</evidence>
<dbReference type="PANTHER" id="PTHR39217">
    <property type="match status" value="1"/>
</dbReference>
<dbReference type="InterPro" id="IPR011761">
    <property type="entry name" value="ATP-grasp"/>
</dbReference>
<dbReference type="GO" id="GO:0005524">
    <property type="term" value="F:ATP binding"/>
    <property type="evidence" value="ECO:0007669"/>
    <property type="project" value="UniProtKB-UniRule"/>
</dbReference>
<organism evidence="3 4">
    <name type="scientific">Tamaricihabitans halophyticus</name>
    <dbReference type="NCBI Taxonomy" id="1262583"/>
    <lineage>
        <taxon>Bacteria</taxon>
        <taxon>Bacillati</taxon>
        <taxon>Actinomycetota</taxon>
        <taxon>Actinomycetes</taxon>
        <taxon>Pseudonocardiales</taxon>
        <taxon>Pseudonocardiaceae</taxon>
        <taxon>Tamaricihabitans</taxon>
    </lineage>
</organism>
<proteinExistence type="predicted"/>
<dbReference type="SUPFAM" id="SSF56059">
    <property type="entry name" value="Glutathione synthetase ATP-binding domain-like"/>
    <property type="match status" value="1"/>
</dbReference>
<accession>A0A4R2QDB9</accession>
<name>A0A4R2QDB9_9PSEU</name>
<sequence>MSDRVLLVGCAALPEGDGDDQTVAVALRALGLRAEWAVWSDPAGDFGKADLVVLRASWDYAQRRDEFLRWCAAVPRLANSAAVARWNTDKAYLVELAERGVPTVPTELVRPVEAVDPAFANWPDVEFVIKPAVGAGARGAARFPAGATDAAARHLAAVHRTGVAALVQPYQSDVDASGEVALVFFRGVYSHAFSKAAILPARSEGSGAALDASGTFGTEKLGPVEPEPAYRALAEDALDATAELLEIDRAELLYARVDVLRGTDGRPLLLELELTEPSLGFQTADPGAPLRFASAIRAALR</sequence>
<dbReference type="AlphaFoldDB" id="A0A4R2QDB9"/>
<evidence type="ECO:0000313" key="4">
    <source>
        <dbReference type="Proteomes" id="UP000294911"/>
    </source>
</evidence>
<comment type="caution">
    <text evidence="3">The sequence shown here is derived from an EMBL/GenBank/DDBJ whole genome shotgun (WGS) entry which is preliminary data.</text>
</comment>
<protein>
    <recommendedName>
        <fullName evidence="2">ATP-grasp domain-containing protein</fullName>
    </recommendedName>
</protein>
<dbReference type="PROSITE" id="PS50975">
    <property type="entry name" value="ATP_GRASP"/>
    <property type="match status" value="1"/>
</dbReference>
<dbReference type="EMBL" id="SLXQ01000014">
    <property type="protein sequence ID" value="TCP46218.1"/>
    <property type="molecule type" value="Genomic_DNA"/>
</dbReference>
<evidence type="ECO:0000256" key="1">
    <source>
        <dbReference type="PROSITE-ProRule" id="PRU00409"/>
    </source>
</evidence>
<evidence type="ECO:0000259" key="2">
    <source>
        <dbReference type="PROSITE" id="PS50975"/>
    </source>
</evidence>
<dbReference type="OrthoDB" id="3373978at2"/>
<keyword evidence="1" id="KW-0067">ATP-binding</keyword>
<dbReference type="PANTHER" id="PTHR39217:SF1">
    <property type="entry name" value="GLUTATHIONE SYNTHETASE"/>
    <property type="match status" value="1"/>
</dbReference>
<feature type="domain" description="ATP-grasp" evidence="2">
    <location>
        <begin position="93"/>
        <end position="301"/>
    </location>
</feature>
<dbReference type="InterPro" id="IPR053191">
    <property type="entry name" value="DcsG_Biosynth_Enzyme"/>
</dbReference>
<keyword evidence="4" id="KW-1185">Reference proteome</keyword>